<dbReference type="Pfam" id="PF17802">
    <property type="entry name" value="SpaA"/>
    <property type="match status" value="1"/>
</dbReference>
<evidence type="ECO:0000256" key="4">
    <source>
        <dbReference type="ARBA" id="ARBA00023088"/>
    </source>
</evidence>
<name>A0A4Q4ZBG6_9ACTN</name>
<accession>A0A4Q4ZBG6</accession>
<feature type="region of interest" description="Disordered" evidence="5">
    <location>
        <begin position="1813"/>
        <end position="1844"/>
    </location>
</feature>
<dbReference type="Gene3D" id="2.60.40.10">
    <property type="entry name" value="Immunoglobulins"/>
    <property type="match status" value="1"/>
</dbReference>
<evidence type="ECO:0000259" key="7">
    <source>
        <dbReference type="Pfam" id="PF17802"/>
    </source>
</evidence>
<organism evidence="11 12">
    <name type="scientific">Nocardioides guangzhouensis</name>
    <dbReference type="NCBI Taxonomy" id="2497878"/>
    <lineage>
        <taxon>Bacteria</taxon>
        <taxon>Bacillati</taxon>
        <taxon>Actinomycetota</taxon>
        <taxon>Actinomycetes</taxon>
        <taxon>Propionibacteriales</taxon>
        <taxon>Nocardioidaceae</taxon>
        <taxon>Nocardioides</taxon>
    </lineage>
</organism>
<dbReference type="Pfam" id="PF24514">
    <property type="entry name" value="SpaA_4"/>
    <property type="match status" value="1"/>
</dbReference>
<feature type="compositionally biased region" description="Low complexity" evidence="5">
    <location>
        <begin position="113"/>
        <end position="138"/>
    </location>
</feature>
<feature type="compositionally biased region" description="Pro residues" evidence="5">
    <location>
        <begin position="77"/>
        <end position="89"/>
    </location>
</feature>
<feature type="domain" description="SpaA-like prealbumin fold" evidence="8">
    <location>
        <begin position="939"/>
        <end position="1038"/>
    </location>
</feature>
<dbReference type="Proteomes" id="UP000295198">
    <property type="component" value="Unassembled WGS sequence"/>
</dbReference>
<evidence type="ECO:0000313" key="12">
    <source>
        <dbReference type="Proteomes" id="UP000295198"/>
    </source>
</evidence>
<dbReference type="InterPro" id="IPR019931">
    <property type="entry name" value="LPXTG_anchor"/>
</dbReference>
<evidence type="ECO:0000259" key="9">
    <source>
        <dbReference type="Pfam" id="PF24514"/>
    </source>
</evidence>
<feature type="region of interest" description="Disordered" evidence="5">
    <location>
        <begin position="334"/>
        <end position="356"/>
    </location>
</feature>
<gene>
    <name evidence="11" type="ORF">EKO23_12590</name>
</gene>
<evidence type="ECO:0000256" key="1">
    <source>
        <dbReference type="ARBA" id="ARBA00022512"/>
    </source>
</evidence>
<evidence type="ECO:0000313" key="11">
    <source>
        <dbReference type="EMBL" id="RYP85317.1"/>
    </source>
</evidence>
<feature type="domain" description="SpaA-like prealbumin fold" evidence="8">
    <location>
        <begin position="638"/>
        <end position="723"/>
    </location>
</feature>
<evidence type="ECO:0000259" key="8">
    <source>
        <dbReference type="Pfam" id="PF19403"/>
    </source>
</evidence>
<evidence type="ECO:0000259" key="10">
    <source>
        <dbReference type="Pfam" id="PF25549"/>
    </source>
</evidence>
<feature type="domain" description="DUF7927" evidence="10">
    <location>
        <begin position="1400"/>
        <end position="1519"/>
    </location>
</feature>
<reference evidence="11 12" key="1">
    <citation type="submission" date="2019-01" db="EMBL/GenBank/DDBJ databases">
        <title>Nocardioides guangzhouensis sp. nov., an actinobacterium isolated from soil.</title>
        <authorList>
            <person name="Fu Y."/>
            <person name="Cai Y."/>
            <person name="Lin Z."/>
            <person name="Chen P."/>
        </authorList>
    </citation>
    <scope>NUCLEOTIDE SEQUENCE [LARGE SCALE GENOMIC DNA]</scope>
    <source>
        <strain evidence="11 12">130</strain>
    </source>
</reference>
<feature type="domain" description="SpaA-like prealbumin fold" evidence="9">
    <location>
        <begin position="313"/>
        <end position="423"/>
    </location>
</feature>
<feature type="domain" description="SpaA-like prealbumin fold" evidence="8">
    <location>
        <begin position="837"/>
        <end position="933"/>
    </location>
</feature>
<evidence type="ECO:0000256" key="5">
    <source>
        <dbReference type="SAM" id="MobiDB-lite"/>
    </source>
</evidence>
<dbReference type="RefSeq" id="WP_134717782.1">
    <property type="nucleotide sequence ID" value="NZ_SDKM01000017.1"/>
</dbReference>
<keyword evidence="3" id="KW-0732">Signal</keyword>
<dbReference type="InterPro" id="IPR045826">
    <property type="entry name" value="SpaA_PFL_dom_2"/>
</dbReference>
<dbReference type="OrthoDB" id="134475at2"/>
<dbReference type="Pfam" id="PF19403">
    <property type="entry name" value="SpaA_2"/>
    <property type="match status" value="7"/>
</dbReference>
<feature type="domain" description="Gram-positive cocci surface proteins LPxTG" evidence="6">
    <location>
        <begin position="1832"/>
        <end position="1873"/>
    </location>
</feature>
<feature type="domain" description="SpaA-like prealbumin fold" evidence="8">
    <location>
        <begin position="540"/>
        <end position="634"/>
    </location>
</feature>
<dbReference type="Pfam" id="PF00746">
    <property type="entry name" value="Gram_pos_anchor"/>
    <property type="match status" value="1"/>
</dbReference>
<feature type="domain" description="SpaA-like prealbumin fold" evidence="8">
    <location>
        <begin position="1045"/>
        <end position="1141"/>
    </location>
</feature>
<proteinExistence type="predicted"/>
<evidence type="ECO:0008006" key="13">
    <source>
        <dbReference type="Google" id="ProtNLM"/>
    </source>
</evidence>
<dbReference type="InterPro" id="IPR055371">
    <property type="entry name" value="SpaA_PFL_dom_4"/>
</dbReference>
<dbReference type="InterPro" id="IPR057687">
    <property type="entry name" value="DUF7927"/>
</dbReference>
<dbReference type="InterPro" id="IPR013783">
    <property type="entry name" value="Ig-like_fold"/>
</dbReference>
<feature type="domain" description="SpaA-like prealbumin fold" evidence="8">
    <location>
        <begin position="1147"/>
        <end position="1245"/>
    </location>
</feature>
<evidence type="ECO:0000256" key="2">
    <source>
        <dbReference type="ARBA" id="ARBA00022525"/>
    </source>
</evidence>
<feature type="domain" description="SpaA-like prealbumin fold" evidence="7">
    <location>
        <begin position="1530"/>
        <end position="1623"/>
    </location>
</feature>
<dbReference type="EMBL" id="SDKM01000017">
    <property type="protein sequence ID" value="RYP85317.1"/>
    <property type="molecule type" value="Genomic_DNA"/>
</dbReference>
<evidence type="ECO:0000256" key="3">
    <source>
        <dbReference type="ARBA" id="ARBA00022729"/>
    </source>
</evidence>
<keyword evidence="2" id="KW-0964">Secreted</keyword>
<feature type="domain" description="DUF7927" evidence="10">
    <location>
        <begin position="1256"/>
        <end position="1378"/>
    </location>
</feature>
<comment type="caution">
    <text evidence="11">The sequence shown here is derived from an EMBL/GenBank/DDBJ whole genome shotgun (WGS) entry which is preliminary data.</text>
</comment>
<feature type="compositionally biased region" description="Pro residues" evidence="5">
    <location>
        <begin position="1816"/>
        <end position="1833"/>
    </location>
</feature>
<dbReference type="GO" id="GO:0005975">
    <property type="term" value="P:carbohydrate metabolic process"/>
    <property type="evidence" value="ECO:0007669"/>
    <property type="project" value="UniProtKB-ARBA"/>
</dbReference>
<dbReference type="InterPro" id="IPR041033">
    <property type="entry name" value="SpaA_PFL_dom_1"/>
</dbReference>
<dbReference type="Pfam" id="PF25549">
    <property type="entry name" value="DUF7927"/>
    <property type="match status" value="2"/>
</dbReference>
<keyword evidence="1" id="KW-0134">Cell wall</keyword>
<protein>
    <recommendedName>
        <fullName evidence="13">DUF11 domain-containing protein</fullName>
    </recommendedName>
</protein>
<evidence type="ECO:0000259" key="6">
    <source>
        <dbReference type="Pfam" id="PF00746"/>
    </source>
</evidence>
<keyword evidence="4" id="KW-0572">Peptidoglycan-anchor</keyword>
<sequence length="1878" mass="192068">MTSKHRRAATPMRRLYLTLRFALVLSIALLSVPFLNDIARAEDGSAAPADPGTTSTESAPSDPASSDPAPADSAPADPAPAPEPAPSDPAPVADQPATDQPTTGGSTAPGPKTATSSSGSSLTSSPAAAETTTSSSSCAAVFRHSTTKVHASGHDYAGLPESAWIAGNLVSGYAEGDYVPQRVALSGVPVGVPQTLVFTYDRTISANYAYDFMADLQMTGGTATWDAAPGNPPMPFATEVLVTITFTASTSSPTLYWEAHVASELDYLDRGLDLGAGDIAGSNYHLGLKSLSCGNVGTQTNQMKTSAVDAGKITVVKDARPDSPQDFEFTITAPNASNDTRLDDDADPTLSNETHSRVAPGNVTVRETPVAGWTLSSITCTVAAINQTGGTPVTPVAKDLADGSVTVAVADDKNVTCTFVNTREARVQVDKVWKINGETYADGAAQAAYPQLGLTSQLSLTGPAPAGASNQAWGAWRGGYSQGESTTISETSGSANALCGPVSAKVTRANGAAVDQALPWSPTLQGGDNSYTVTNTVDCRGHVTLVKVVDNGPAVATAWTLSATASGGGMAGPSGTTGSPGASGDVTAGAAYVLSETGGDSRYVQNGAWACTNGVTVTDHTVRVEAGRSTTCTVHNATARVTVVKDVVNDDGGTATPGRWTLHAGDHAGTNGSSFWVTPGEALALGESGGPSGYTRTSIVCSNIPGTAVTSVTPAAGAEVTCTFTNDDDAAALSLNKIVDNGSTGAGTDASAFTLTATPQPAIAGQDPVSGPGGFTATEVKAGTYLLGERGPDGYDPGSWSCSGGSLGGTPGAQTVTVANGGSASCTITNTARQPFLTLDKTVLGNEQTGGTASDGDFELRATGPVTVHGFEGDDGDTDVTGVPVPVGTYTLEELGGPHGYAQVGEWWCGADHPVDAQHRVQLGLGDNVTCTVQNQAQAPHLTLLKKVAGNDATGGTAVDTDWTLSASGPVTVSGVEGDASITGASVKKGTYVLAESGGPSGYTQTGWHCWGGGVQGVDVHGKATITIALGEDVTCTVVNTAQQPHLTLGKTVDNGDTGGTAVDTDWTLTATGPVTVSGVEGDASITGAPVPVGTYALAESDGPHGYHQVGWQCTGGTLGTGPKGETTVTVPLGADVSCTVTNAAEQGTLTLAKTVDPNGTGVVEPDTAWTLMAASGTYAISGVEGQSAITGAAVPAGTYLLSEANGPGGWEQVGWVCADGKQGTDDQGRPTVTVKLGQAASCTVTNRAVASTWAVTKHNDRPRGATVTEGEVITYTVTATKTSDGVAVLDATVTDDLSGILPDKGSIVPGSITVTSGAQPTLVGAELHWTIPVLGSTPQTMTYQVLVGDRHGVTLRNHATGDGAEPCEAGNPDCTTENPTPHYLLDKSVAFDDADGDGLAMPGQELTYTLTLRNDTVHAVVRDTVVTDDVSDVLDDATMASTTQELAGQGLVLDDSVIGSEHLTWTVTGPVAPGATVTATYRVTVDDGAWGRQLVNTATPDRVGDCVGADEPGDECTTTTGTNPVTTLVVKKVDLEDSSESPAGLPGAEFALYRDNAPYADPADPQIGDEDEELGVRTTDADGLAKWGELLKGHYLLQETRAPEGYDLPEATTLAVEVDDGNFVAGGEMAPIVFRDAALGDLIITKGQQELEGTSWVESDGIVNHGDVLKYTLHVSTLGLQRFHDVVVTDYVPNRNPADDVSTGASTLVPDSAVCLGEFEAVCSVGVDADGLITWKVGDLQGRRVDLEFVVRFPDLPDEVHYDRHGEYRTVLWNVAYADWAQAVGGSRDGLEYQYLSAVSNEVIAEAVVQKPGEPVEPPPPVQPPGNPPHQPTQPQLPSTGAPENLLQLALLGALAVGLGVALAARGRRRDEEESPA</sequence>
<feature type="domain" description="SpaA-like prealbumin fold" evidence="8">
    <location>
        <begin position="728"/>
        <end position="828"/>
    </location>
</feature>
<keyword evidence="12" id="KW-1185">Reference proteome</keyword>
<feature type="compositionally biased region" description="Low complexity" evidence="5">
    <location>
        <begin position="58"/>
        <end position="76"/>
    </location>
</feature>
<feature type="region of interest" description="Disordered" evidence="5">
    <location>
        <begin position="43"/>
        <end position="138"/>
    </location>
</feature>